<dbReference type="OrthoDB" id="9787283at2"/>
<dbReference type="InterPro" id="IPR050490">
    <property type="entry name" value="Bact_solute-bd_prot1"/>
</dbReference>
<keyword evidence="2" id="KW-0732">Signal</keyword>
<proteinExistence type="predicted"/>
<dbReference type="SUPFAM" id="SSF53850">
    <property type="entry name" value="Periplasmic binding protein-like II"/>
    <property type="match status" value="1"/>
</dbReference>
<keyword evidence="3" id="KW-0472">Membrane</keyword>
<evidence type="ECO:0000313" key="6">
    <source>
        <dbReference type="EMBL" id="TBL79173.1"/>
    </source>
</evidence>
<keyword evidence="5" id="KW-0449">Lipoprotein</keyword>
<evidence type="ECO:0000256" key="4">
    <source>
        <dbReference type="ARBA" id="ARBA00023139"/>
    </source>
</evidence>
<evidence type="ECO:0000256" key="5">
    <source>
        <dbReference type="ARBA" id="ARBA00023288"/>
    </source>
</evidence>
<protein>
    <submittedName>
        <fullName evidence="6">Extracellular solute-binding protein</fullName>
    </submittedName>
</protein>
<accession>A0A4Q9DUG2</accession>
<gene>
    <name evidence="6" type="ORF">EYB31_12935</name>
</gene>
<evidence type="ECO:0000256" key="1">
    <source>
        <dbReference type="ARBA" id="ARBA00022475"/>
    </source>
</evidence>
<dbReference type="Pfam" id="PF13416">
    <property type="entry name" value="SBP_bac_8"/>
    <property type="match status" value="1"/>
</dbReference>
<keyword evidence="4" id="KW-0564">Palmitate</keyword>
<sequence length="451" mass="50951">MTEFHTTEPPSQENPVLKEFEKRTNTKLNIIWVSPNNWTEKQNVVLASGDMPDLMKVADLRNPLMQQMARQGAFWDLAPFIKDYPHLMEYPKSVWDSTKINGKNYALPSVRPLEGSSVMGIRKDWLDKLNLKVPTTTDELYGVMKAFVTKDPDGNGKNDTVGYNMRDPGLFLENVFNKSNGKWKLQDGKLADTTLEPGTRDYLVWMNKAYTEGLIPKDFAVMKTTQAEELATSGKSGLTTDGMLGLWRQIENPRKSDPKADYMALTSLNGVTTQSAGFLGVYLIPKKVPEAKVKKILELMDYGATEEGFSLAIYGIKGVHYNEVDGFKVGTKQADTDSISVSSFGKIFERYEKYLYAYAPGMTKEVFERNKVILDEKAKISIPDPSIGLISETDIRVGAEYKKKTDDLKVKVIMGQEPIGSWDNYVKKLKEDTEYQKIIAEMNKAYQERAK</sequence>
<evidence type="ECO:0000256" key="2">
    <source>
        <dbReference type="ARBA" id="ARBA00022729"/>
    </source>
</evidence>
<dbReference type="PANTHER" id="PTHR43649:SF33">
    <property type="entry name" value="POLYGALACTURONAN_RHAMNOGALACTURONAN-BINDING PROTEIN YTCQ"/>
    <property type="match status" value="1"/>
</dbReference>
<keyword evidence="1" id="KW-1003">Cell membrane</keyword>
<organism evidence="6 7">
    <name type="scientific">Paenibacillus thalictri</name>
    <dbReference type="NCBI Taxonomy" id="2527873"/>
    <lineage>
        <taxon>Bacteria</taxon>
        <taxon>Bacillati</taxon>
        <taxon>Bacillota</taxon>
        <taxon>Bacilli</taxon>
        <taxon>Bacillales</taxon>
        <taxon>Paenibacillaceae</taxon>
        <taxon>Paenibacillus</taxon>
    </lineage>
</organism>
<evidence type="ECO:0000313" key="7">
    <source>
        <dbReference type="Proteomes" id="UP000293142"/>
    </source>
</evidence>
<dbReference type="EMBL" id="SIRE01000008">
    <property type="protein sequence ID" value="TBL79173.1"/>
    <property type="molecule type" value="Genomic_DNA"/>
</dbReference>
<dbReference type="AlphaFoldDB" id="A0A4Q9DUG2"/>
<name>A0A4Q9DUG2_9BACL</name>
<dbReference type="InterPro" id="IPR006059">
    <property type="entry name" value="SBP"/>
</dbReference>
<keyword evidence="7" id="KW-1185">Reference proteome</keyword>
<dbReference type="Proteomes" id="UP000293142">
    <property type="component" value="Unassembled WGS sequence"/>
</dbReference>
<dbReference type="Gene3D" id="3.40.190.10">
    <property type="entry name" value="Periplasmic binding protein-like II"/>
    <property type="match status" value="2"/>
</dbReference>
<reference evidence="6 7" key="1">
    <citation type="submission" date="2019-02" db="EMBL/GenBank/DDBJ databases">
        <title>Paenibacillus sp. nov., isolated from surface-sterilized tissue of Thalictrum simplex L.</title>
        <authorList>
            <person name="Tuo L."/>
        </authorList>
    </citation>
    <scope>NUCLEOTIDE SEQUENCE [LARGE SCALE GENOMIC DNA]</scope>
    <source>
        <strain evidence="6 7">N2SHLJ1</strain>
    </source>
</reference>
<evidence type="ECO:0000256" key="3">
    <source>
        <dbReference type="ARBA" id="ARBA00023136"/>
    </source>
</evidence>
<dbReference type="PANTHER" id="PTHR43649">
    <property type="entry name" value="ARABINOSE-BINDING PROTEIN-RELATED"/>
    <property type="match status" value="1"/>
</dbReference>
<comment type="caution">
    <text evidence="6">The sequence shown here is derived from an EMBL/GenBank/DDBJ whole genome shotgun (WGS) entry which is preliminary data.</text>
</comment>